<sequence>SDHFSLPSLHPLHSSLVYVCPARTHPPSLNHQHHHRYLLPPLASSLPPPPPPTHLGYQVRATKPCPPTSPRQQEAARPTTSRRTGTGALISRMASSMDRPSVQCIQSHSSGSYFVDQFEEVV</sequence>
<gene>
    <name evidence="2" type="primary">rhaR</name>
    <name evidence="2" type="ORF">g.68170</name>
</gene>
<evidence type="ECO:0000256" key="1">
    <source>
        <dbReference type="SAM" id="MobiDB-lite"/>
    </source>
</evidence>
<feature type="region of interest" description="Disordered" evidence="1">
    <location>
        <begin position="29"/>
        <end position="85"/>
    </location>
</feature>
<organism evidence="2">
    <name type="scientific">Anthurium amnicola</name>
    <dbReference type="NCBI Taxonomy" id="1678845"/>
    <lineage>
        <taxon>Eukaryota</taxon>
        <taxon>Viridiplantae</taxon>
        <taxon>Streptophyta</taxon>
        <taxon>Embryophyta</taxon>
        <taxon>Tracheophyta</taxon>
        <taxon>Spermatophyta</taxon>
        <taxon>Magnoliopsida</taxon>
        <taxon>Liliopsida</taxon>
        <taxon>Araceae</taxon>
        <taxon>Pothoideae</taxon>
        <taxon>Potheae</taxon>
        <taxon>Anthurium</taxon>
    </lineage>
</organism>
<proteinExistence type="predicted"/>
<evidence type="ECO:0000313" key="2">
    <source>
        <dbReference type="EMBL" id="JAT43255.1"/>
    </source>
</evidence>
<reference evidence="2" key="1">
    <citation type="submission" date="2015-07" db="EMBL/GenBank/DDBJ databases">
        <title>Transcriptome Assembly of Anthurium amnicola.</title>
        <authorList>
            <person name="Suzuki J."/>
        </authorList>
    </citation>
    <scope>NUCLEOTIDE SEQUENCE</scope>
</reference>
<feature type="non-terminal residue" evidence="2">
    <location>
        <position position="122"/>
    </location>
</feature>
<accession>A0A1D1XLI5</accession>
<dbReference type="EMBL" id="GDJX01024681">
    <property type="protein sequence ID" value="JAT43255.1"/>
    <property type="molecule type" value="Transcribed_RNA"/>
</dbReference>
<protein>
    <submittedName>
        <fullName evidence="2">HTH-type transcriptional activator rhaR</fullName>
    </submittedName>
</protein>
<feature type="non-terminal residue" evidence="2">
    <location>
        <position position="1"/>
    </location>
</feature>
<dbReference type="AlphaFoldDB" id="A0A1D1XLI5"/>
<name>A0A1D1XLI5_9ARAE</name>